<feature type="transmembrane region" description="Helical" evidence="2">
    <location>
        <begin position="61"/>
        <end position="84"/>
    </location>
</feature>
<evidence type="ECO:0000256" key="2">
    <source>
        <dbReference type="SAM" id="Phobius"/>
    </source>
</evidence>
<name>A0AA36JIT2_9DINO</name>
<reference evidence="3" key="1">
    <citation type="submission" date="2023-08" db="EMBL/GenBank/DDBJ databases">
        <authorList>
            <person name="Chen Y."/>
            <person name="Shah S."/>
            <person name="Dougan E. K."/>
            <person name="Thang M."/>
            <person name="Chan C."/>
        </authorList>
    </citation>
    <scope>NUCLEOTIDE SEQUENCE</scope>
</reference>
<feature type="transmembrane region" description="Helical" evidence="2">
    <location>
        <begin position="15"/>
        <end position="41"/>
    </location>
</feature>
<keyword evidence="4" id="KW-1185">Reference proteome</keyword>
<keyword evidence="2" id="KW-0812">Transmembrane</keyword>
<evidence type="ECO:0000313" key="3">
    <source>
        <dbReference type="EMBL" id="CAJ1406439.1"/>
    </source>
</evidence>
<feature type="transmembrane region" description="Helical" evidence="2">
    <location>
        <begin position="91"/>
        <end position="113"/>
    </location>
</feature>
<proteinExistence type="predicted"/>
<sequence length="400" mass="43088">MAPVLYNEASKKTTLFLGFFSFETIMLLILGIHSVFCIFLLATASPIVDLDLGAFTIDTTVQIGCGAWGLLGIMCIVAALVGWFQQRETPMAVYFWYLVVTAVLLAAVFVYLVSSNHKCYFVKEDLQTQRIGFSFLCSVIGTAIALCGLAAVAAVCFALYTISQVQVQIKETVNESVSESSRLLLRSREFGEGVKYLEFPIDGEDEPQGIKVARAGVGAPETVTVIVPGHIPAMRLRCALLLLVAATGSKLKVSRAKGIFPSYDGVISSPKCGCHCCVVERRRPDEAGGQQLAKCAAPPVSRCSSSCAAVDDEVFTHVTIVDMDRYCFHRCRPEGSLQPSEKVELLEQSGGASFHGGFSISTPCVPVPKGLEAFATDATGSGRDHMLPASVPDYTTLQER</sequence>
<accession>A0AA36JIT2</accession>
<feature type="transmembrane region" description="Helical" evidence="2">
    <location>
        <begin position="133"/>
        <end position="160"/>
    </location>
</feature>
<dbReference type="Proteomes" id="UP001178507">
    <property type="component" value="Unassembled WGS sequence"/>
</dbReference>
<keyword evidence="2" id="KW-1133">Transmembrane helix</keyword>
<protein>
    <recommendedName>
        <fullName evidence="5">Transmembrane protein</fullName>
    </recommendedName>
</protein>
<dbReference type="EMBL" id="CAUJNA010003629">
    <property type="protein sequence ID" value="CAJ1406439.1"/>
    <property type="molecule type" value="Genomic_DNA"/>
</dbReference>
<dbReference type="AlphaFoldDB" id="A0AA36JIT2"/>
<gene>
    <name evidence="3" type="ORF">EVOR1521_LOCUS28403</name>
</gene>
<organism evidence="3 4">
    <name type="scientific">Effrenium voratum</name>
    <dbReference type="NCBI Taxonomy" id="2562239"/>
    <lineage>
        <taxon>Eukaryota</taxon>
        <taxon>Sar</taxon>
        <taxon>Alveolata</taxon>
        <taxon>Dinophyceae</taxon>
        <taxon>Suessiales</taxon>
        <taxon>Symbiodiniaceae</taxon>
        <taxon>Effrenium</taxon>
    </lineage>
</organism>
<comment type="caution">
    <text evidence="3">The sequence shown here is derived from an EMBL/GenBank/DDBJ whole genome shotgun (WGS) entry which is preliminary data.</text>
</comment>
<keyword evidence="2" id="KW-0472">Membrane</keyword>
<evidence type="ECO:0008006" key="5">
    <source>
        <dbReference type="Google" id="ProtNLM"/>
    </source>
</evidence>
<evidence type="ECO:0000256" key="1">
    <source>
        <dbReference type="SAM" id="MobiDB-lite"/>
    </source>
</evidence>
<feature type="region of interest" description="Disordered" evidence="1">
    <location>
        <begin position="381"/>
        <end position="400"/>
    </location>
</feature>
<evidence type="ECO:0000313" key="4">
    <source>
        <dbReference type="Proteomes" id="UP001178507"/>
    </source>
</evidence>